<comment type="caution">
    <text evidence="1">The sequence shown here is derived from an EMBL/GenBank/DDBJ whole genome shotgun (WGS) entry which is preliminary data.</text>
</comment>
<organism evidence="1 2">
    <name type="scientific">Eretmocerus hayati</name>
    <dbReference type="NCBI Taxonomy" id="131215"/>
    <lineage>
        <taxon>Eukaryota</taxon>
        <taxon>Metazoa</taxon>
        <taxon>Ecdysozoa</taxon>
        <taxon>Arthropoda</taxon>
        <taxon>Hexapoda</taxon>
        <taxon>Insecta</taxon>
        <taxon>Pterygota</taxon>
        <taxon>Neoptera</taxon>
        <taxon>Endopterygota</taxon>
        <taxon>Hymenoptera</taxon>
        <taxon>Apocrita</taxon>
        <taxon>Proctotrupomorpha</taxon>
        <taxon>Chalcidoidea</taxon>
        <taxon>Aphelinidae</taxon>
        <taxon>Aphelininae</taxon>
        <taxon>Eretmocerus</taxon>
    </lineage>
</organism>
<keyword evidence="2" id="KW-1185">Reference proteome</keyword>
<proteinExistence type="predicted"/>
<evidence type="ECO:0000313" key="2">
    <source>
        <dbReference type="Proteomes" id="UP001239111"/>
    </source>
</evidence>
<reference evidence="1" key="1">
    <citation type="submission" date="2023-04" db="EMBL/GenBank/DDBJ databases">
        <title>A chromosome-level genome assembly of the parasitoid wasp Eretmocerus hayati.</title>
        <authorList>
            <person name="Zhong Y."/>
            <person name="Liu S."/>
            <person name="Liu Y."/>
        </authorList>
    </citation>
    <scope>NUCLEOTIDE SEQUENCE</scope>
    <source>
        <strain evidence="1">ZJU_SS_LIU_2023</strain>
    </source>
</reference>
<protein>
    <submittedName>
        <fullName evidence="1">Uncharacterized protein</fullName>
    </submittedName>
</protein>
<gene>
    <name evidence="1" type="ORF">QAD02_010345</name>
</gene>
<dbReference type="EMBL" id="CM056744">
    <property type="protein sequence ID" value="KAJ8668682.1"/>
    <property type="molecule type" value="Genomic_DNA"/>
</dbReference>
<accession>A0ACC2NEJ3</accession>
<name>A0ACC2NEJ3_9HYME</name>
<dbReference type="Proteomes" id="UP001239111">
    <property type="component" value="Chromosome 4"/>
</dbReference>
<sequence length="856" mass="92012">MLAIPALPLTLQLLLAATSALTFNLGLSQLPQAPYPDHTEPCEPEKVQWKQPVCIMPAQNVPLCSKLQAEYESAHPNEFQRRSDGEVVGDLDSSIEAIATTISAKTEQVTEGISSDEKSIRASEALPDTDTQPLEQKQEVGKIEKRAAEDDAGKKFFYDFDKQRPLIQPTKVAYHSFYPYYSYYGGGAAYTYNQPIAALPPLNFGASKPLQSVPAASYGPPAPAYGVPVPSYGPPTEDDCDPDPSSGPPAPAYGVPVPSYGPPTESTSTPAPSYGPPTGSYGAPVPSYGPPAGSYGVPDQPQESLNSVQVSESFASAGASSYAQSFGNGAGNTLHIAGSAPSTSSEPASSNSFGQGILYSAAESIYNAGAAAGQRLSHIAAGKKAMLRDIYNTKAEIVRGVGEDLHHKKNLVVGAMANTVSEKKALVHKIIDRKLSMGQDIADAKQAMIHSIGEKKQQIIHDMADSKSRIIQDLAGRKADAVKTATSRAEEIIGTGGVSGPLLVGQARDIFKPPSATNAEEESAKRRSGHEDPEDADKTSGTAEPPADTIENSLPKTTDKEASFLKQDASERQDSGGYFGFGGEDGPDVVTERAQVDEDVRQPKTFWSMSDYFAKPASGAAEPQNPSLFNIFQNSNGQQPQQPQQPGYFSNFLGSVFGGTNNITTSTTQSGHSQDAGNSSELLEITTEFIQSPVTTEKESESSLTTNTTQIESEKSEGTSTPEAETSQHPGAIDFPFQSTERPPPETHSFHESAFVTEKTPNFNSQYAYQSSFVSNHPPNFQNFGHVNQFVTTGRPKFYVRRPPFGSTRQPAFNQFGEESEEADYEGEAIDEPFRITYGSQRPWVAQRLRSKKYAY</sequence>
<evidence type="ECO:0000313" key="1">
    <source>
        <dbReference type="EMBL" id="KAJ8668682.1"/>
    </source>
</evidence>